<organism evidence="2 3">
    <name type="scientific">Planococcus massiliensis</name>
    <dbReference type="NCBI Taxonomy" id="1499687"/>
    <lineage>
        <taxon>Bacteria</taxon>
        <taxon>Bacillati</taxon>
        <taxon>Bacillota</taxon>
        <taxon>Bacilli</taxon>
        <taxon>Bacillales</taxon>
        <taxon>Caryophanaceae</taxon>
        <taxon>Planococcus</taxon>
    </lineage>
</organism>
<dbReference type="PIRSF" id="PIRSF021700">
    <property type="entry name" value="3_dmu_93_MTrfase"/>
    <property type="match status" value="1"/>
</dbReference>
<dbReference type="GO" id="GO:0008168">
    <property type="term" value="F:methyltransferase activity"/>
    <property type="evidence" value="ECO:0007669"/>
    <property type="project" value="UniProtKB-KW"/>
</dbReference>
<evidence type="ECO:0000259" key="1">
    <source>
        <dbReference type="Pfam" id="PF06983"/>
    </source>
</evidence>
<dbReference type="InterPro" id="IPR009725">
    <property type="entry name" value="3_dmu_93_MTrfase"/>
</dbReference>
<dbReference type="STRING" id="1499687.BN1080_02700"/>
<keyword evidence="2" id="KW-0489">Methyltransferase</keyword>
<feature type="domain" description="PhnB-like" evidence="1">
    <location>
        <begin position="6"/>
        <end position="125"/>
    </location>
</feature>
<gene>
    <name evidence="2" type="ORF">BN1080_02700</name>
</gene>
<dbReference type="RefSeq" id="WP_052652593.1">
    <property type="nucleotide sequence ID" value="NZ_CCXS01000001.1"/>
</dbReference>
<sequence>MNTKIQKITPNFWFNQNAEEAVNYYVSIFNDSKIGRVTHYTSIGKEEHGMEEGQVMTIEFQLKGQQFLALNGGPHFKFTEAISFIINCESQEEIDYYWGKLTDGGDEKAQICGWLKDKFGVSWQVSPGELDDMLATGSKDQVERVMQELFKMKKLDLEVFRKAFNEV</sequence>
<dbReference type="GO" id="GO:0032259">
    <property type="term" value="P:methylation"/>
    <property type="evidence" value="ECO:0007669"/>
    <property type="project" value="UniProtKB-KW"/>
</dbReference>
<dbReference type="PANTHER" id="PTHR33990">
    <property type="entry name" value="PROTEIN YJDN-RELATED"/>
    <property type="match status" value="1"/>
</dbReference>
<proteinExistence type="predicted"/>
<accession>A0A098EQW8</accession>
<dbReference type="SUPFAM" id="SSF54593">
    <property type="entry name" value="Glyoxalase/Bleomycin resistance protein/Dihydroxybiphenyl dioxygenase"/>
    <property type="match status" value="1"/>
</dbReference>
<dbReference type="PANTHER" id="PTHR33990:SF2">
    <property type="entry name" value="PHNB-LIKE DOMAIN-CONTAINING PROTEIN"/>
    <property type="match status" value="1"/>
</dbReference>
<dbReference type="InterPro" id="IPR028973">
    <property type="entry name" value="PhnB-like"/>
</dbReference>
<dbReference type="InterPro" id="IPR029068">
    <property type="entry name" value="Glyas_Bleomycin-R_OHBP_Dase"/>
</dbReference>
<dbReference type="CDD" id="cd06588">
    <property type="entry name" value="PhnB_like"/>
    <property type="match status" value="1"/>
</dbReference>
<evidence type="ECO:0000313" key="3">
    <source>
        <dbReference type="Proteomes" id="UP000043699"/>
    </source>
</evidence>
<reference evidence="2 3" key="1">
    <citation type="submission" date="2014-09" db="EMBL/GenBank/DDBJ databases">
        <authorList>
            <person name="Urmite Genomes Urmite Genomes"/>
        </authorList>
    </citation>
    <scope>NUCLEOTIDE SEQUENCE [LARGE SCALE GENOMIC DNA]</scope>
    <source>
        <strain evidence="2 3">ES2</strain>
    </source>
</reference>
<protein>
    <submittedName>
        <fullName evidence="2">3-demethylubiquinone-9 3-methyltransferase</fullName>
    </submittedName>
</protein>
<name>A0A098EQW8_9BACL</name>
<keyword evidence="3" id="KW-1185">Reference proteome</keyword>
<dbReference type="Proteomes" id="UP000043699">
    <property type="component" value="Unassembled WGS sequence"/>
</dbReference>
<dbReference type="Gene3D" id="3.10.180.10">
    <property type="entry name" value="2,3-Dihydroxybiphenyl 1,2-Dioxygenase, domain 1"/>
    <property type="match status" value="1"/>
</dbReference>
<keyword evidence="2" id="KW-0830">Ubiquinone</keyword>
<dbReference type="AlphaFoldDB" id="A0A098EQW8"/>
<evidence type="ECO:0000313" key="2">
    <source>
        <dbReference type="EMBL" id="CEG23696.1"/>
    </source>
</evidence>
<dbReference type="OrthoDB" id="9806473at2"/>
<dbReference type="Pfam" id="PF06983">
    <property type="entry name" value="3-dmu-9_3-mt"/>
    <property type="match status" value="1"/>
</dbReference>
<keyword evidence="2" id="KW-0808">Transferase</keyword>
<dbReference type="EMBL" id="CCXS01000001">
    <property type="protein sequence ID" value="CEG23696.1"/>
    <property type="molecule type" value="Genomic_DNA"/>
</dbReference>